<sequence>MIASEDAGSEVEDDESPSKKSDELTTVDLRLDDEEPDGGSPKLTLTAENSEHLPFTAFAERSKIEISIRQYEKKGEGMNAYIVYKIVTKTENVLSFANKEYEVWRRFSDFLGLHEKLMGKYFHKGTMVPPPPEKSIAALTKTIMNHGNDEHTTNDFAERRARALQRFCTRISRHPKLVTDCDFREFLTVDAPLPKATSTAALSGASVKRMFKNFGDVFSKMAYHMDENDRWFETAQQQMDDMEQTLTKLLRAVEMVGSYRHELAGGTELFSKALSMLASCEENTGLARVLSHLTEAQESVAHFHSVQSERDQSLFIEVIQEQLNYLLVMKELFFERVKVWQSWQAAQQNLTRKRELKGRYEAARKVDKIAQVRDELTVVGSYNYLVTSELLLKFDKFAEQQVDDVEKEFAEVSKVIREEYERYLNERRVDIHGMFVKYVEGLLETQRMLLQQWERFAPETRTIVTV</sequence>
<dbReference type="InterPro" id="IPR036871">
    <property type="entry name" value="PX_dom_sf"/>
</dbReference>
<dbReference type="PANTHER" id="PTHR10555">
    <property type="entry name" value="SORTING NEXIN"/>
    <property type="match status" value="1"/>
</dbReference>
<dbReference type="GO" id="GO:0034498">
    <property type="term" value="P:early endosome to Golgi transport"/>
    <property type="evidence" value="ECO:0007669"/>
    <property type="project" value="TreeGrafter"/>
</dbReference>
<reference evidence="4 5" key="2">
    <citation type="submission" date="2018-10" db="EMBL/GenBank/DDBJ databases">
        <authorList>
            <consortium name="Pathogen Informatics"/>
        </authorList>
    </citation>
    <scope>NUCLEOTIDE SEQUENCE [LARGE SCALE GENOMIC DNA]</scope>
</reference>
<dbReference type="SUPFAM" id="SSF103657">
    <property type="entry name" value="BAR/IMD domain-like"/>
    <property type="match status" value="1"/>
</dbReference>
<dbReference type="InterPro" id="IPR001683">
    <property type="entry name" value="PX_dom"/>
</dbReference>
<dbReference type="Proteomes" id="UP000274131">
    <property type="component" value="Unassembled WGS sequence"/>
</dbReference>
<dbReference type="InterPro" id="IPR015404">
    <property type="entry name" value="Vps5_C"/>
</dbReference>
<evidence type="ECO:0000313" key="4">
    <source>
        <dbReference type="EMBL" id="VDD85285.1"/>
    </source>
</evidence>
<dbReference type="Gene3D" id="3.30.1520.10">
    <property type="entry name" value="Phox-like domain"/>
    <property type="match status" value="1"/>
</dbReference>
<proteinExistence type="inferred from homology"/>
<protein>
    <submittedName>
        <fullName evidence="6">PX domain-containing protein</fullName>
    </submittedName>
</protein>
<evidence type="ECO:0000256" key="1">
    <source>
        <dbReference type="ARBA" id="ARBA00010883"/>
    </source>
</evidence>
<dbReference type="PROSITE" id="PS50195">
    <property type="entry name" value="PX"/>
    <property type="match status" value="1"/>
</dbReference>
<dbReference type="GO" id="GO:0035091">
    <property type="term" value="F:phosphatidylinositol binding"/>
    <property type="evidence" value="ECO:0007669"/>
    <property type="project" value="InterPro"/>
</dbReference>
<keyword evidence="5" id="KW-1185">Reference proteome</keyword>
<dbReference type="FunFam" id="3.30.1520.10:FF:000016">
    <property type="entry name" value="Sorting nexin 2"/>
    <property type="match status" value="1"/>
</dbReference>
<reference evidence="6" key="1">
    <citation type="submission" date="2017-02" db="UniProtKB">
        <authorList>
            <consortium name="WormBaseParasite"/>
        </authorList>
    </citation>
    <scope>IDENTIFICATION</scope>
</reference>
<dbReference type="OrthoDB" id="271164at2759"/>
<dbReference type="InterPro" id="IPR027267">
    <property type="entry name" value="AH/BAR_dom_sf"/>
</dbReference>
<dbReference type="WBParaSite" id="EVEC_0000063801-mRNA-1">
    <property type="protein sequence ID" value="EVEC_0000063801-mRNA-1"/>
    <property type="gene ID" value="EVEC_0000063801"/>
</dbReference>
<dbReference type="EMBL" id="UXUI01000630">
    <property type="protein sequence ID" value="VDD85285.1"/>
    <property type="molecule type" value="Genomic_DNA"/>
</dbReference>
<name>A0A0N4UTL3_ENTVE</name>
<dbReference type="AlphaFoldDB" id="A0A0N4UTL3"/>
<evidence type="ECO:0000313" key="6">
    <source>
        <dbReference type="WBParaSite" id="EVEC_0000063801-mRNA-1"/>
    </source>
</evidence>
<dbReference type="Pfam" id="PF00787">
    <property type="entry name" value="PX"/>
    <property type="match status" value="1"/>
</dbReference>
<evidence type="ECO:0000256" key="2">
    <source>
        <dbReference type="SAM" id="MobiDB-lite"/>
    </source>
</evidence>
<dbReference type="GO" id="GO:0010008">
    <property type="term" value="C:endosome membrane"/>
    <property type="evidence" value="ECO:0007669"/>
    <property type="project" value="TreeGrafter"/>
</dbReference>
<dbReference type="GO" id="GO:0005829">
    <property type="term" value="C:cytosol"/>
    <property type="evidence" value="ECO:0007669"/>
    <property type="project" value="GOC"/>
</dbReference>
<evidence type="ECO:0000313" key="5">
    <source>
        <dbReference type="Proteomes" id="UP000274131"/>
    </source>
</evidence>
<organism evidence="6">
    <name type="scientific">Enterobius vermicularis</name>
    <name type="common">Human pinworm</name>
    <dbReference type="NCBI Taxonomy" id="51028"/>
    <lineage>
        <taxon>Eukaryota</taxon>
        <taxon>Metazoa</taxon>
        <taxon>Ecdysozoa</taxon>
        <taxon>Nematoda</taxon>
        <taxon>Chromadorea</taxon>
        <taxon>Rhabditida</taxon>
        <taxon>Spirurina</taxon>
        <taxon>Oxyuridomorpha</taxon>
        <taxon>Oxyuroidea</taxon>
        <taxon>Oxyuridae</taxon>
        <taxon>Enterobius</taxon>
    </lineage>
</organism>
<feature type="region of interest" description="Disordered" evidence="2">
    <location>
        <begin position="1"/>
        <end position="45"/>
    </location>
</feature>
<evidence type="ECO:0000259" key="3">
    <source>
        <dbReference type="PROSITE" id="PS50195"/>
    </source>
</evidence>
<feature type="domain" description="PX" evidence="3">
    <location>
        <begin position="62"/>
        <end position="194"/>
    </location>
</feature>
<dbReference type="SMART" id="SM00312">
    <property type="entry name" value="PX"/>
    <property type="match status" value="1"/>
</dbReference>
<comment type="similarity">
    <text evidence="1">Belongs to the sorting nexin family.</text>
</comment>
<dbReference type="STRING" id="51028.A0A0N4UTL3"/>
<dbReference type="PANTHER" id="PTHR10555:SF170">
    <property type="entry name" value="FI18122P1"/>
    <property type="match status" value="1"/>
</dbReference>
<dbReference type="Pfam" id="PF09325">
    <property type="entry name" value="Vps5"/>
    <property type="match status" value="2"/>
</dbReference>
<accession>A0A0N4UTL3</accession>
<dbReference type="SUPFAM" id="SSF64268">
    <property type="entry name" value="PX domain"/>
    <property type="match status" value="1"/>
</dbReference>
<dbReference type="Gene3D" id="1.20.1270.60">
    <property type="entry name" value="Arfaptin homology (AH) domain/BAR domain"/>
    <property type="match status" value="1"/>
</dbReference>
<gene>
    <name evidence="4" type="ORF">EVEC_LOCUS428</name>
</gene>